<evidence type="ECO:0000259" key="2">
    <source>
        <dbReference type="PROSITE" id="PS00463"/>
    </source>
</evidence>
<accession>A0A854QDP5</accession>
<evidence type="ECO:0000313" key="3">
    <source>
        <dbReference type="EMBL" id="OXG24976.1"/>
    </source>
</evidence>
<evidence type="ECO:0000313" key="4">
    <source>
        <dbReference type="Proteomes" id="UP000199727"/>
    </source>
</evidence>
<sequence>MSKLVSESDLLQALKALGDSNEFVAQGEEVLHSSSNHYPEGATTELSKNGVAYIHDSIVIVHPPVSDNSDTPIQVNLGTQNLETSTVQHISPIHISEPLQESVLAGIHNDVPHRQEEVSNLPPPMVCSASFSTTTATTTDLVNTARPQQWGVNPFASHPNFFSVDSSFPYPLSVEQQQQRPFQLVFHPTQPLQLPGSTNTRDPPTSDPHNRHQPQRPFELDHPWQPSQPLVTDVRSYPPQFPSLSTSGQVVKQQEPSITPTHGRFATTTGIPDRSTDFMDTLDSKHQYPSHPVNPRLMAFPTTNDVSPPYQSGSDLQQDVKSNQLSARPNKTPGFNWAKNRVSSDVTKPSSSRYILFGALGSPGSHVMPQTERETREEPQRRQHACNCCRAAKNKCVGGGRQTNESCRRCIRKGKICDWTAKPRKYGRQRTPPSWGDP</sequence>
<dbReference type="Proteomes" id="UP000199727">
    <property type="component" value="Unassembled WGS sequence"/>
</dbReference>
<dbReference type="GO" id="GO:0008270">
    <property type="term" value="F:zinc ion binding"/>
    <property type="evidence" value="ECO:0007669"/>
    <property type="project" value="InterPro"/>
</dbReference>
<reference evidence="3 4" key="1">
    <citation type="submission" date="2017-06" db="EMBL/GenBank/DDBJ databases">
        <title>Global population genomics of the pathogenic fungus Cryptococcus neoformans var. grubii.</title>
        <authorList>
            <person name="Cuomo C."/>
            <person name="Litvintseva A."/>
            <person name="Chen Y."/>
            <person name="Young S."/>
            <person name="Zeng Q."/>
            <person name="Chapman S."/>
            <person name="Gujja S."/>
            <person name="Saif S."/>
            <person name="Birren B."/>
        </authorList>
    </citation>
    <scope>NUCLEOTIDE SEQUENCE [LARGE SCALE GENOMIC DNA]</scope>
    <source>
        <strain evidence="3 4">Tu259-1</strain>
    </source>
</reference>
<feature type="compositionally biased region" description="Polar residues" evidence="1">
    <location>
        <begin position="190"/>
        <end position="203"/>
    </location>
</feature>
<feature type="compositionally biased region" description="Polar residues" evidence="1">
    <location>
        <begin position="242"/>
        <end position="270"/>
    </location>
</feature>
<feature type="region of interest" description="Disordered" evidence="1">
    <location>
        <begin position="189"/>
        <end position="224"/>
    </location>
</feature>
<feature type="compositionally biased region" description="Polar residues" evidence="1">
    <location>
        <begin position="302"/>
        <end position="329"/>
    </location>
</feature>
<dbReference type="AlphaFoldDB" id="A0A854QDP5"/>
<feature type="domain" description="Zn(2)-C6 fungal-type" evidence="2">
    <location>
        <begin position="385"/>
        <end position="417"/>
    </location>
</feature>
<feature type="region of interest" description="Disordered" evidence="1">
    <location>
        <begin position="302"/>
        <end position="335"/>
    </location>
</feature>
<protein>
    <recommendedName>
        <fullName evidence="2">Zn(2)-C6 fungal-type domain-containing protein</fullName>
    </recommendedName>
</protein>
<feature type="region of interest" description="Disordered" evidence="1">
    <location>
        <begin position="242"/>
        <end position="274"/>
    </location>
</feature>
<proteinExistence type="predicted"/>
<name>A0A854QDP5_CRYNE</name>
<comment type="caution">
    <text evidence="3">The sequence shown here is derived from an EMBL/GenBank/DDBJ whole genome shotgun (WGS) entry which is preliminary data.</text>
</comment>
<organism evidence="3 4">
    <name type="scientific">Cryptococcus neoformans Tu259-1</name>
    <dbReference type="NCBI Taxonomy" id="1230072"/>
    <lineage>
        <taxon>Eukaryota</taxon>
        <taxon>Fungi</taxon>
        <taxon>Dikarya</taxon>
        <taxon>Basidiomycota</taxon>
        <taxon>Agaricomycotina</taxon>
        <taxon>Tremellomycetes</taxon>
        <taxon>Tremellales</taxon>
        <taxon>Cryptococcaceae</taxon>
        <taxon>Cryptococcus</taxon>
        <taxon>Cryptococcus neoformans species complex</taxon>
    </lineage>
</organism>
<dbReference type="EMBL" id="AMKT01000028">
    <property type="protein sequence ID" value="OXG24976.1"/>
    <property type="molecule type" value="Genomic_DNA"/>
</dbReference>
<gene>
    <name evidence="3" type="ORF">C361_01977</name>
</gene>
<evidence type="ECO:0000256" key="1">
    <source>
        <dbReference type="SAM" id="MobiDB-lite"/>
    </source>
</evidence>
<dbReference type="PROSITE" id="PS00463">
    <property type="entry name" value="ZN2_CY6_FUNGAL_1"/>
    <property type="match status" value="1"/>
</dbReference>
<dbReference type="CDD" id="cd00067">
    <property type="entry name" value="GAL4"/>
    <property type="match status" value="1"/>
</dbReference>
<dbReference type="GO" id="GO:0000981">
    <property type="term" value="F:DNA-binding transcription factor activity, RNA polymerase II-specific"/>
    <property type="evidence" value="ECO:0007669"/>
    <property type="project" value="InterPro"/>
</dbReference>
<dbReference type="InterPro" id="IPR001138">
    <property type="entry name" value="Zn2Cys6_DnaBD"/>
</dbReference>